<reference evidence="3" key="1">
    <citation type="submission" date="2018-05" db="EMBL/GenBank/DDBJ databases">
        <authorList>
            <person name="Lanie J.A."/>
            <person name="Ng W.-L."/>
            <person name="Kazmierczak K.M."/>
            <person name="Andrzejewski T.M."/>
            <person name="Davidsen T.M."/>
            <person name="Wayne K.J."/>
            <person name="Tettelin H."/>
            <person name="Glass J.I."/>
            <person name="Rusch D."/>
            <person name="Podicherti R."/>
            <person name="Tsui H.-C.T."/>
            <person name="Winkler M.E."/>
        </authorList>
    </citation>
    <scope>NUCLEOTIDE SEQUENCE</scope>
</reference>
<dbReference type="AlphaFoldDB" id="A0A381RFG3"/>
<dbReference type="InterPro" id="IPR003673">
    <property type="entry name" value="CoA-Trfase_fam_III"/>
</dbReference>
<evidence type="ECO:0000313" key="3">
    <source>
        <dbReference type="EMBL" id="SUZ89688.1"/>
    </source>
</evidence>
<dbReference type="InterPro" id="IPR050483">
    <property type="entry name" value="CoA-transferase_III_domain"/>
</dbReference>
<dbReference type="PANTHER" id="PTHR48207:SF3">
    <property type="entry name" value="SUCCINATE--HYDROXYMETHYLGLUTARATE COA-TRANSFERASE"/>
    <property type="match status" value="1"/>
</dbReference>
<dbReference type="InterPro" id="IPR023606">
    <property type="entry name" value="CoA-Trfase_III_dom_1_sf"/>
</dbReference>
<dbReference type="PANTHER" id="PTHR48207">
    <property type="entry name" value="SUCCINATE--HYDROXYMETHYLGLUTARATE COA-TRANSFERASE"/>
    <property type="match status" value="1"/>
</dbReference>
<evidence type="ECO:0000256" key="1">
    <source>
        <dbReference type="ARBA" id="ARBA00022679"/>
    </source>
</evidence>
<protein>
    <recommendedName>
        <fullName evidence="4">Carnitine dehydratase</fullName>
    </recommendedName>
</protein>
<accession>A0A381RFG3</accession>
<evidence type="ECO:0008006" key="4">
    <source>
        <dbReference type="Google" id="ProtNLM"/>
    </source>
</evidence>
<dbReference type="GO" id="GO:0008410">
    <property type="term" value="F:CoA-transferase activity"/>
    <property type="evidence" value="ECO:0007669"/>
    <property type="project" value="TreeGrafter"/>
</dbReference>
<dbReference type="Gene3D" id="3.30.1540.10">
    <property type="entry name" value="formyl-coa transferase, domain 3"/>
    <property type="match status" value="1"/>
</dbReference>
<evidence type="ECO:0000256" key="2">
    <source>
        <dbReference type="SAM" id="MobiDB-lite"/>
    </source>
</evidence>
<dbReference type="SUPFAM" id="SSF89796">
    <property type="entry name" value="CoA-transferase family III (CaiB/BaiF)"/>
    <property type="match status" value="1"/>
</dbReference>
<dbReference type="InterPro" id="IPR044855">
    <property type="entry name" value="CoA-Trfase_III_dom3_sf"/>
</dbReference>
<name>A0A381RFG3_9ZZZZ</name>
<dbReference type="Pfam" id="PF02515">
    <property type="entry name" value="CoA_transf_3"/>
    <property type="match status" value="1"/>
</dbReference>
<sequence length="416" mass="46395">MSEPQTLLRKGALEGVRVIDFSWIVAGPQCTRILGDFGADVIKIENDANMDYIRASRPVGGSSSPNRSPLFTTLNRNKRSLTLNVMHPRGMELLKDLIKKSDVIVENFSSRVLEKWGLGYEEQKKINPKIIYCSMSGFGHSGRDRDFVTWGPTAQALSGLTFMSGLPGEESAGWGFSYMDHTGGFYGTIAIMMALIHRNKTGKGQHIDLSQVESGIALTGTSVLDYTVNNRPFRRDEMPPGNRAPDRQIAPHNSYPCKGDDRWCVIAVTNEDEWDSLVNAVGNPSWAGEDRFASMESRFANQEFLDAFIAQWTVNHSPHEVFDILQRAGVPAGAVQTPMERAEKDPQLKHRDFISEIPHEELGKARVESIPMRMSETPWQLERPSPLLGEHSAEIYTELLDVTPEELGTLYEDGVA</sequence>
<feature type="region of interest" description="Disordered" evidence="2">
    <location>
        <begin position="232"/>
        <end position="254"/>
    </location>
</feature>
<gene>
    <name evidence="3" type="ORF">METZ01_LOCUS42542</name>
</gene>
<proteinExistence type="predicted"/>
<keyword evidence="1" id="KW-0808">Transferase</keyword>
<dbReference type="EMBL" id="UINC01001832">
    <property type="protein sequence ID" value="SUZ89688.1"/>
    <property type="molecule type" value="Genomic_DNA"/>
</dbReference>
<dbReference type="Gene3D" id="3.40.50.10540">
    <property type="entry name" value="Crotonobetainyl-coa:carnitine coa-transferase, domain 1"/>
    <property type="match status" value="1"/>
</dbReference>
<organism evidence="3">
    <name type="scientific">marine metagenome</name>
    <dbReference type="NCBI Taxonomy" id="408172"/>
    <lineage>
        <taxon>unclassified sequences</taxon>
        <taxon>metagenomes</taxon>
        <taxon>ecological metagenomes</taxon>
    </lineage>
</organism>